<dbReference type="InterPro" id="IPR036875">
    <property type="entry name" value="Znf_CCHC_sf"/>
</dbReference>
<feature type="compositionally biased region" description="Basic and acidic residues" evidence="4">
    <location>
        <begin position="197"/>
        <end position="208"/>
    </location>
</feature>
<dbReference type="SUPFAM" id="SSF57756">
    <property type="entry name" value="Retrovirus zinc finger-like domains"/>
    <property type="match status" value="1"/>
</dbReference>
<feature type="domain" description="CCHC-type" evidence="6">
    <location>
        <begin position="108"/>
        <end position="123"/>
    </location>
</feature>
<dbReference type="GO" id="GO:0003729">
    <property type="term" value="F:mRNA binding"/>
    <property type="evidence" value="ECO:0007669"/>
    <property type="project" value="TreeGrafter"/>
</dbReference>
<dbReference type="AlphaFoldDB" id="A0A7I8I846"/>
<evidence type="ECO:0000313" key="7">
    <source>
        <dbReference type="EMBL" id="CAA2613925.1"/>
    </source>
</evidence>
<keyword evidence="1 3" id="KW-0694">RNA-binding</keyword>
<evidence type="ECO:0000313" key="8">
    <source>
        <dbReference type="Proteomes" id="UP001189122"/>
    </source>
</evidence>
<keyword evidence="2" id="KW-0479">Metal-binding</keyword>
<feature type="compositionally biased region" description="Low complexity" evidence="4">
    <location>
        <begin position="178"/>
        <end position="191"/>
    </location>
</feature>
<dbReference type="GO" id="GO:0008270">
    <property type="term" value="F:zinc ion binding"/>
    <property type="evidence" value="ECO:0007669"/>
    <property type="project" value="UniProtKB-KW"/>
</dbReference>
<keyword evidence="2" id="KW-0862">Zinc</keyword>
<accession>A0A7I8I846</accession>
<dbReference type="PANTHER" id="PTHR48031:SF2">
    <property type="entry name" value="RNA-BINDING PROTEIN 4"/>
    <property type="match status" value="1"/>
</dbReference>
<keyword evidence="2" id="KW-0863">Zinc-finger</keyword>
<keyword evidence="8" id="KW-1185">Reference proteome</keyword>
<feature type="domain" description="RRM" evidence="5">
    <location>
        <begin position="7"/>
        <end position="85"/>
    </location>
</feature>
<dbReference type="PROSITE" id="PS50158">
    <property type="entry name" value="ZF_CCHC"/>
    <property type="match status" value="1"/>
</dbReference>
<gene>
    <name evidence="7" type="ORF">SI7747_01000330</name>
</gene>
<dbReference type="InterPro" id="IPR048289">
    <property type="entry name" value="RRM2_NsCP33-like"/>
</dbReference>
<dbReference type="Gene3D" id="4.10.60.10">
    <property type="entry name" value="Zinc finger, CCHC-type"/>
    <property type="match status" value="1"/>
</dbReference>
<dbReference type="SMART" id="SM00360">
    <property type="entry name" value="RRM"/>
    <property type="match status" value="1"/>
</dbReference>
<dbReference type="Pfam" id="PF00098">
    <property type="entry name" value="zf-CCHC"/>
    <property type="match status" value="1"/>
</dbReference>
<dbReference type="InterPro" id="IPR035979">
    <property type="entry name" value="RBD_domain_sf"/>
</dbReference>
<evidence type="ECO:0000256" key="4">
    <source>
        <dbReference type="SAM" id="MobiDB-lite"/>
    </source>
</evidence>
<dbReference type="GO" id="GO:0005634">
    <property type="term" value="C:nucleus"/>
    <property type="evidence" value="ECO:0007669"/>
    <property type="project" value="TreeGrafter"/>
</dbReference>
<dbReference type="PANTHER" id="PTHR48031">
    <property type="entry name" value="SRA STEM-LOOP-INTERACTING RNA-BINDING PROTEIN, MITOCHONDRIAL"/>
    <property type="match status" value="1"/>
</dbReference>
<evidence type="ECO:0000256" key="3">
    <source>
        <dbReference type="PROSITE-ProRule" id="PRU00176"/>
    </source>
</evidence>
<dbReference type="InterPro" id="IPR001878">
    <property type="entry name" value="Znf_CCHC"/>
</dbReference>
<dbReference type="PROSITE" id="PS50102">
    <property type="entry name" value="RRM"/>
    <property type="match status" value="1"/>
</dbReference>
<evidence type="ECO:0000259" key="5">
    <source>
        <dbReference type="PROSITE" id="PS50102"/>
    </source>
</evidence>
<dbReference type="Gene3D" id="3.30.70.330">
    <property type="match status" value="1"/>
</dbReference>
<name>A0A7I8I846_SPIIN</name>
<dbReference type="InterPro" id="IPR000504">
    <property type="entry name" value="RRM_dom"/>
</dbReference>
<proteinExistence type="predicted"/>
<feature type="compositionally biased region" description="Basic and acidic residues" evidence="4">
    <location>
        <begin position="138"/>
        <end position="170"/>
    </location>
</feature>
<dbReference type="CDD" id="cd21608">
    <property type="entry name" value="RRM2_NsCP33_like"/>
    <property type="match status" value="1"/>
</dbReference>
<organism evidence="7">
    <name type="scientific">Spirodela intermedia</name>
    <name type="common">Intermediate duckweed</name>
    <dbReference type="NCBI Taxonomy" id="51605"/>
    <lineage>
        <taxon>Eukaryota</taxon>
        <taxon>Viridiplantae</taxon>
        <taxon>Streptophyta</taxon>
        <taxon>Embryophyta</taxon>
        <taxon>Tracheophyta</taxon>
        <taxon>Spermatophyta</taxon>
        <taxon>Magnoliopsida</taxon>
        <taxon>Liliopsida</taxon>
        <taxon>Araceae</taxon>
        <taxon>Lemnoideae</taxon>
        <taxon>Spirodela</taxon>
    </lineage>
</organism>
<protein>
    <submittedName>
        <fullName evidence="7">Uncharacterized protein</fullName>
    </submittedName>
</protein>
<feature type="region of interest" description="Disordered" evidence="4">
    <location>
        <begin position="122"/>
        <end position="220"/>
    </location>
</feature>
<reference evidence="7 8" key="1">
    <citation type="submission" date="2019-12" db="EMBL/GenBank/DDBJ databases">
        <authorList>
            <person name="Scholz U."/>
            <person name="Mascher M."/>
            <person name="Fiebig A."/>
        </authorList>
    </citation>
    <scope>NUCLEOTIDE SEQUENCE</scope>
</reference>
<dbReference type="EMBL" id="CACRZD030000001">
    <property type="protein sequence ID" value="CAA6653740.1"/>
    <property type="molecule type" value="Genomic_DNA"/>
</dbReference>
<evidence type="ECO:0000256" key="2">
    <source>
        <dbReference type="PROSITE-ProRule" id="PRU00047"/>
    </source>
</evidence>
<dbReference type="SMART" id="SM00343">
    <property type="entry name" value="ZnF_C2HC"/>
    <property type="match status" value="1"/>
</dbReference>
<evidence type="ECO:0000256" key="1">
    <source>
        <dbReference type="ARBA" id="ARBA00022884"/>
    </source>
</evidence>
<dbReference type="InterPro" id="IPR012677">
    <property type="entry name" value="Nucleotide-bd_a/b_plait_sf"/>
</dbReference>
<sequence length="220" mass="23967">MGGQEQVRIFVGGLSWDTSERDLEDAFSRFGKVIAAEIMMERDTGRPRGFGFVTFADQQAMESAITEMHGQELGGRVISVNKAEPDRGAGGYGGGGGGGGADVGRNECFKCGRLGHWARECPSGEADGGRFSARSKFGRGDRFGGPDHYIDRYADDRYDGEGRYGGDTERYPAGGRWRQLQGQARSLRSSSQGGGGYRERPGPYDRPSRGVRPPTFDDRY</sequence>
<dbReference type="SUPFAM" id="SSF54928">
    <property type="entry name" value="RNA-binding domain, RBD"/>
    <property type="match status" value="1"/>
</dbReference>
<dbReference type="Pfam" id="PF00076">
    <property type="entry name" value="RRM_1"/>
    <property type="match status" value="1"/>
</dbReference>
<evidence type="ECO:0000259" key="6">
    <source>
        <dbReference type="PROSITE" id="PS50158"/>
    </source>
</evidence>
<dbReference type="EMBL" id="LR743588">
    <property type="protein sequence ID" value="CAA2613925.1"/>
    <property type="molecule type" value="Genomic_DNA"/>
</dbReference>
<dbReference type="Proteomes" id="UP001189122">
    <property type="component" value="Unassembled WGS sequence"/>
</dbReference>